<sequence length="102" mass="11501">MAKLELNLHTKTGDVKYEEHHVSGQKYLDLMNMKIGFEKAKTITVVDAVEERLKFTASLFSDEKVTAEAILQGTDPWELLPMLDRIEDAVLGVVPGEEKKEV</sequence>
<gene>
    <name evidence="1" type="ORF">M20_1640</name>
</gene>
<name>A0A0V8E330_LACLL</name>
<comment type="caution">
    <text evidence="1">The sequence shown here is derived from an EMBL/GenBank/DDBJ whole genome shotgun (WGS) entry which is preliminary data.</text>
</comment>
<dbReference type="RefSeq" id="WP_058211889.1">
    <property type="nucleotide sequence ID" value="NZ_LKLU01000094.1"/>
</dbReference>
<organism evidence="1 2">
    <name type="scientific">Lactococcus lactis subsp. lactis</name>
    <name type="common">Streptococcus lactis</name>
    <dbReference type="NCBI Taxonomy" id="1360"/>
    <lineage>
        <taxon>Bacteria</taxon>
        <taxon>Bacillati</taxon>
        <taxon>Bacillota</taxon>
        <taxon>Bacilli</taxon>
        <taxon>Lactobacillales</taxon>
        <taxon>Streptococcaceae</taxon>
        <taxon>Lactococcus</taxon>
    </lineage>
</organism>
<protein>
    <recommendedName>
        <fullName evidence="3">Phage protein</fullName>
    </recommendedName>
</protein>
<dbReference type="NCBIfam" id="NF047360">
    <property type="entry name" value="tail_chap_PVL"/>
    <property type="match status" value="1"/>
</dbReference>
<evidence type="ECO:0008006" key="3">
    <source>
        <dbReference type="Google" id="ProtNLM"/>
    </source>
</evidence>
<reference evidence="2" key="1">
    <citation type="submission" date="2015-10" db="EMBL/GenBank/DDBJ databases">
        <title>Draft Genome Sequences of 11 Lactococcus lactis subspecies cremoris strains.</title>
        <authorList>
            <person name="Wels M."/>
            <person name="Backus L."/>
            <person name="Boekhorst J."/>
            <person name="Dijkstra A."/>
            <person name="Beerthuizen M."/>
            <person name="Kelly W."/>
            <person name="Siezen R."/>
            <person name="Bachmann H."/>
            <person name="Van Hijum S."/>
        </authorList>
    </citation>
    <scope>NUCLEOTIDE SEQUENCE [LARGE SCALE GENOMIC DNA]</scope>
    <source>
        <strain evidence="2">M20</strain>
    </source>
</reference>
<dbReference type="InterPro" id="IPR057006">
    <property type="entry name" value="Phage_TAC_19"/>
</dbReference>
<accession>A0A0V8E330</accession>
<dbReference type="PATRIC" id="fig|1360.114.peg.652"/>
<evidence type="ECO:0000313" key="2">
    <source>
        <dbReference type="Proteomes" id="UP000053719"/>
    </source>
</evidence>
<dbReference type="Pfam" id="PF23857">
    <property type="entry name" value="Phage_TAC_19"/>
    <property type="match status" value="1"/>
</dbReference>
<dbReference type="Proteomes" id="UP000053719">
    <property type="component" value="Unassembled WGS sequence"/>
</dbReference>
<dbReference type="EMBL" id="LKLU01000094">
    <property type="protein sequence ID" value="KSU20206.1"/>
    <property type="molecule type" value="Genomic_DNA"/>
</dbReference>
<proteinExistence type="predicted"/>
<evidence type="ECO:0000313" key="1">
    <source>
        <dbReference type="EMBL" id="KSU20206.1"/>
    </source>
</evidence>
<dbReference type="AlphaFoldDB" id="A0A0V8E330"/>